<reference evidence="4" key="1">
    <citation type="submission" date="2017-02" db="UniProtKB">
        <authorList>
            <consortium name="WormBaseParasite"/>
        </authorList>
    </citation>
    <scope>IDENTIFICATION</scope>
</reference>
<keyword evidence="1" id="KW-1133">Transmembrane helix</keyword>
<dbReference type="WBParaSite" id="BPAG_0000994301-mRNA-1">
    <property type="protein sequence ID" value="BPAG_0000994301-mRNA-1"/>
    <property type="gene ID" value="BPAG_0000994301"/>
</dbReference>
<name>A0A0N4TN87_BRUPA</name>
<evidence type="ECO:0000256" key="1">
    <source>
        <dbReference type="SAM" id="Phobius"/>
    </source>
</evidence>
<dbReference type="EMBL" id="UZAD01013169">
    <property type="protein sequence ID" value="VDN91091.1"/>
    <property type="molecule type" value="Genomic_DNA"/>
</dbReference>
<gene>
    <name evidence="2" type="ORF">BPAG_LOCUS9905</name>
</gene>
<organism evidence="4">
    <name type="scientific">Brugia pahangi</name>
    <name type="common">Filarial nematode worm</name>
    <dbReference type="NCBI Taxonomy" id="6280"/>
    <lineage>
        <taxon>Eukaryota</taxon>
        <taxon>Metazoa</taxon>
        <taxon>Ecdysozoa</taxon>
        <taxon>Nematoda</taxon>
        <taxon>Chromadorea</taxon>
        <taxon>Rhabditida</taxon>
        <taxon>Spirurina</taxon>
        <taxon>Spiruromorpha</taxon>
        <taxon>Filarioidea</taxon>
        <taxon>Onchocercidae</taxon>
        <taxon>Brugia</taxon>
    </lineage>
</organism>
<keyword evidence="1" id="KW-0812">Transmembrane</keyword>
<sequence length="72" mass="8374">MDVQKRLVPEHRLVSSDPSVYVSVICLYVYVYVYVVYVCMYVMSTNLPSFPCHRQQLHMVRSASRNAPNVSF</sequence>
<proteinExistence type="predicted"/>
<dbReference type="Proteomes" id="UP000278627">
    <property type="component" value="Unassembled WGS sequence"/>
</dbReference>
<evidence type="ECO:0000313" key="4">
    <source>
        <dbReference type="WBParaSite" id="BPAG_0000994301-mRNA-1"/>
    </source>
</evidence>
<dbReference type="AlphaFoldDB" id="A0A0N4TN87"/>
<evidence type="ECO:0000313" key="2">
    <source>
        <dbReference type="EMBL" id="VDN91091.1"/>
    </source>
</evidence>
<keyword evidence="1" id="KW-0472">Membrane</keyword>
<protein>
    <submittedName>
        <fullName evidence="4">Ovule protein</fullName>
    </submittedName>
</protein>
<reference evidence="2 3" key="2">
    <citation type="submission" date="2018-11" db="EMBL/GenBank/DDBJ databases">
        <authorList>
            <consortium name="Pathogen Informatics"/>
        </authorList>
    </citation>
    <scope>NUCLEOTIDE SEQUENCE [LARGE SCALE GENOMIC DNA]</scope>
</reference>
<keyword evidence="3" id="KW-1185">Reference proteome</keyword>
<feature type="transmembrane region" description="Helical" evidence="1">
    <location>
        <begin position="20"/>
        <end position="43"/>
    </location>
</feature>
<accession>A0A0N4TN87</accession>
<evidence type="ECO:0000313" key="3">
    <source>
        <dbReference type="Proteomes" id="UP000278627"/>
    </source>
</evidence>